<sequence>MEKEAFDIIFSLEQHHWWFIARRCIILRLMQKFLQNNMTVAELGVGCGSNIQEFSKYYNIIGIDSSEDSIKYCGLKGIKIKKAILPSTGELPHNHFDCILLLDVLEHIENDQLAIENISKLLKEDGFLFVTVPAYQWLFNNYDKFSCHFRRYTAKQLHHILINSGFRKIIISYYNFFLFPFAVILRLCKKFLNQTDKKELDMPSTFVNKLFQMIFQMERFILPYISLPFGLSIIAIYKKSNVHVSFLSKK</sequence>
<dbReference type="PANTHER" id="PTHR43861:SF6">
    <property type="entry name" value="METHYLTRANSFERASE TYPE 11"/>
    <property type="match status" value="1"/>
</dbReference>
<feature type="transmembrane region" description="Helical" evidence="1">
    <location>
        <begin position="170"/>
        <end position="188"/>
    </location>
</feature>
<keyword evidence="1" id="KW-0812">Transmembrane</keyword>
<dbReference type="Proteomes" id="UP000266426">
    <property type="component" value="Unassembled WGS sequence"/>
</dbReference>
<accession>A0A3A4R6R4</accession>
<keyword evidence="2" id="KW-0489">Methyltransferase</keyword>
<evidence type="ECO:0000256" key="1">
    <source>
        <dbReference type="SAM" id="Phobius"/>
    </source>
</evidence>
<dbReference type="AlphaFoldDB" id="A0A3A4R6R4"/>
<keyword evidence="1" id="KW-1133">Transmembrane helix</keyword>
<reference evidence="2 3" key="1">
    <citation type="journal article" date="2017" name="ISME J.">
        <title>Energy and carbon metabolisms in a deep terrestrial subsurface fluid microbial community.</title>
        <authorList>
            <person name="Momper L."/>
            <person name="Jungbluth S.P."/>
            <person name="Lee M.D."/>
            <person name="Amend J.P."/>
        </authorList>
    </citation>
    <scope>NUCLEOTIDE SEQUENCE [LARGE SCALE GENOMIC DNA]</scope>
    <source>
        <strain evidence="2">SURF_26</strain>
    </source>
</reference>
<feature type="transmembrane region" description="Helical" evidence="1">
    <location>
        <begin position="220"/>
        <end position="237"/>
    </location>
</feature>
<comment type="caution">
    <text evidence="2">The sequence shown here is derived from an EMBL/GenBank/DDBJ whole genome shotgun (WGS) entry which is preliminary data.</text>
</comment>
<dbReference type="Gene3D" id="3.40.50.150">
    <property type="entry name" value="Vaccinia Virus protein VP39"/>
    <property type="match status" value="1"/>
</dbReference>
<name>A0A3A4R6R4_9BACT</name>
<dbReference type="GO" id="GO:0032259">
    <property type="term" value="P:methylation"/>
    <property type="evidence" value="ECO:0007669"/>
    <property type="project" value="UniProtKB-KW"/>
</dbReference>
<dbReference type="GO" id="GO:0008168">
    <property type="term" value="F:methyltransferase activity"/>
    <property type="evidence" value="ECO:0007669"/>
    <property type="project" value="UniProtKB-KW"/>
</dbReference>
<evidence type="ECO:0000313" key="2">
    <source>
        <dbReference type="EMBL" id="RJP58477.1"/>
    </source>
</evidence>
<organism evidence="2 3">
    <name type="scientific">Candidatus Auribacter fodinae</name>
    <dbReference type="NCBI Taxonomy" id="2093366"/>
    <lineage>
        <taxon>Bacteria</taxon>
        <taxon>Pseudomonadati</taxon>
        <taxon>Candidatus Auribacterota</taxon>
        <taxon>Candidatus Auribacteria</taxon>
        <taxon>Candidatus Auribacterales</taxon>
        <taxon>Candidatus Auribacteraceae</taxon>
        <taxon>Candidatus Auribacter</taxon>
    </lineage>
</organism>
<keyword evidence="1" id="KW-0472">Membrane</keyword>
<dbReference type="PANTHER" id="PTHR43861">
    <property type="entry name" value="TRANS-ACONITATE 2-METHYLTRANSFERASE-RELATED"/>
    <property type="match status" value="1"/>
</dbReference>
<gene>
    <name evidence="2" type="ORF">C4541_07925</name>
</gene>
<protein>
    <submittedName>
        <fullName evidence="2">Class I SAM-dependent methyltransferase</fullName>
    </submittedName>
</protein>
<proteinExistence type="predicted"/>
<dbReference type="Pfam" id="PF13489">
    <property type="entry name" value="Methyltransf_23"/>
    <property type="match status" value="1"/>
</dbReference>
<dbReference type="SUPFAM" id="SSF53335">
    <property type="entry name" value="S-adenosyl-L-methionine-dependent methyltransferases"/>
    <property type="match status" value="1"/>
</dbReference>
<keyword evidence="2" id="KW-0808">Transferase</keyword>
<dbReference type="EMBL" id="QZJZ01000066">
    <property type="protein sequence ID" value="RJP58477.1"/>
    <property type="molecule type" value="Genomic_DNA"/>
</dbReference>
<evidence type="ECO:0000313" key="3">
    <source>
        <dbReference type="Proteomes" id="UP000266426"/>
    </source>
</evidence>
<dbReference type="InterPro" id="IPR029063">
    <property type="entry name" value="SAM-dependent_MTases_sf"/>
</dbReference>